<gene>
    <name evidence="2" type="ORF">UXM345_LOCUS29016</name>
    <name evidence="1" type="ORF">XDN619_LOCUS2065</name>
</gene>
<evidence type="ECO:0000313" key="3">
    <source>
        <dbReference type="Proteomes" id="UP000663887"/>
    </source>
</evidence>
<dbReference type="Proteomes" id="UP000663842">
    <property type="component" value="Unassembled WGS sequence"/>
</dbReference>
<dbReference type="EMBL" id="CAJOBF010006936">
    <property type="protein sequence ID" value="CAF4219446.1"/>
    <property type="molecule type" value="Genomic_DNA"/>
</dbReference>
<comment type="caution">
    <text evidence="1">The sequence shown here is derived from an EMBL/GenBank/DDBJ whole genome shotgun (WGS) entry which is preliminary data.</text>
</comment>
<reference evidence="1" key="1">
    <citation type="submission" date="2021-02" db="EMBL/GenBank/DDBJ databases">
        <authorList>
            <person name="Nowell W R."/>
        </authorList>
    </citation>
    <scope>NUCLEOTIDE SEQUENCE</scope>
</reference>
<evidence type="ECO:0000313" key="2">
    <source>
        <dbReference type="EMBL" id="CAF4219446.1"/>
    </source>
</evidence>
<dbReference type="AlphaFoldDB" id="A0A816ME76"/>
<dbReference type="EMBL" id="CAJNRG010000096">
    <property type="protein sequence ID" value="CAF1974630.1"/>
    <property type="molecule type" value="Genomic_DNA"/>
</dbReference>
<name>A0A816ME76_9BILA</name>
<proteinExistence type="predicted"/>
<protein>
    <submittedName>
        <fullName evidence="1">Uncharacterized protein</fullName>
    </submittedName>
</protein>
<sequence>MLVNNVPDENVLNSPSQIIIKKENIGLEEYQHQKFQYNLFNSILKHDHYYEELSRIKDRLDKNAPSMQQVIHTDMKRANINKIYERKLNHDLTGPRGLNWQCKQELQRLQSSERNVERDLIRLKRDLARVSFSSSLNQCPLPLENNDITQVQSEQALTVSGINSPVQSPQKGRIILGRSISINGPRTSAGRLSPIHQKRFSLNQPASISEKSLIEKQPNWKGNEDRSNLQKHAVIIDQEKREIEQKLKLFLH</sequence>
<organism evidence="1 3">
    <name type="scientific">Rotaria magnacalcarata</name>
    <dbReference type="NCBI Taxonomy" id="392030"/>
    <lineage>
        <taxon>Eukaryota</taxon>
        <taxon>Metazoa</taxon>
        <taxon>Spiralia</taxon>
        <taxon>Gnathifera</taxon>
        <taxon>Rotifera</taxon>
        <taxon>Eurotatoria</taxon>
        <taxon>Bdelloidea</taxon>
        <taxon>Philodinida</taxon>
        <taxon>Philodinidae</taxon>
        <taxon>Rotaria</taxon>
    </lineage>
</organism>
<dbReference type="Proteomes" id="UP000663887">
    <property type="component" value="Unassembled WGS sequence"/>
</dbReference>
<evidence type="ECO:0000313" key="1">
    <source>
        <dbReference type="EMBL" id="CAF1974630.1"/>
    </source>
</evidence>
<accession>A0A816ME76</accession>